<evidence type="ECO:0000313" key="2">
    <source>
        <dbReference type="EMBL" id="KAL0165755.1"/>
    </source>
</evidence>
<feature type="non-terminal residue" evidence="2">
    <location>
        <position position="70"/>
    </location>
</feature>
<keyword evidence="3" id="KW-1185">Reference proteome</keyword>
<evidence type="ECO:0000256" key="1">
    <source>
        <dbReference type="SAM" id="MobiDB-lite"/>
    </source>
</evidence>
<dbReference type="EMBL" id="JAMKFB020000019">
    <property type="protein sequence ID" value="KAL0165755.1"/>
    <property type="molecule type" value="Genomic_DNA"/>
</dbReference>
<feature type="non-terminal residue" evidence="2">
    <location>
        <position position="1"/>
    </location>
</feature>
<feature type="region of interest" description="Disordered" evidence="1">
    <location>
        <begin position="44"/>
        <end position="70"/>
    </location>
</feature>
<protein>
    <submittedName>
        <fullName evidence="2">Uncharacterized protein</fullName>
    </submittedName>
</protein>
<sequence length="70" mass="8200">NIQRGKRKTNEQVYFLDPSYAPSERQNTVVRFWERSHDEDAEWCEPQVKDSGVDTCSSTTLNEEHSHSDK</sequence>
<reference evidence="2 3" key="1">
    <citation type="submission" date="2024-05" db="EMBL/GenBank/DDBJ databases">
        <title>Genome sequencing and assembly of Indian major carp, Cirrhinus mrigala (Hamilton, 1822).</title>
        <authorList>
            <person name="Mohindra V."/>
            <person name="Chowdhury L.M."/>
            <person name="Lal K."/>
            <person name="Jena J.K."/>
        </authorList>
    </citation>
    <scope>NUCLEOTIDE SEQUENCE [LARGE SCALE GENOMIC DNA]</scope>
    <source>
        <strain evidence="2">CM1030</strain>
        <tissue evidence="2">Blood</tissue>
    </source>
</reference>
<comment type="caution">
    <text evidence="2">The sequence shown here is derived from an EMBL/GenBank/DDBJ whole genome shotgun (WGS) entry which is preliminary data.</text>
</comment>
<dbReference type="Proteomes" id="UP001529510">
    <property type="component" value="Unassembled WGS sequence"/>
</dbReference>
<organism evidence="2 3">
    <name type="scientific">Cirrhinus mrigala</name>
    <name type="common">Mrigala</name>
    <dbReference type="NCBI Taxonomy" id="683832"/>
    <lineage>
        <taxon>Eukaryota</taxon>
        <taxon>Metazoa</taxon>
        <taxon>Chordata</taxon>
        <taxon>Craniata</taxon>
        <taxon>Vertebrata</taxon>
        <taxon>Euteleostomi</taxon>
        <taxon>Actinopterygii</taxon>
        <taxon>Neopterygii</taxon>
        <taxon>Teleostei</taxon>
        <taxon>Ostariophysi</taxon>
        <taxon>Cypriniformes</taxon>
        <taxon>Cyprinidae</taxon>
        <taxon>Labeoninae</taxon>
        <taxon>Labeonini</taxon>
        <taxon>Cirrhinus</taxon>
    </lineage>
</organism>
<dbReference type="AlphaFoldDB" id="A0ABD0NVA5"/>
<evidence type="ECO:0000313" key="3">
    <source>
        <dbReference type="Proteomes" id="UP001529510"/>
    </source>
</evidence>
<proteinExistence type="predicted"/>
<gene>
    <name evidence="2" type="ORF">M9458_037599</name>
</gene>
<name>A0ABD0NVA5_CIRMR</name>
<accession>A0ABD0NVA5</accession>